<keyword evidence="2" id="KW-1185">Reference proteome</keyword>
<protein>
    <recommendedName>
        <fullName evidence="3">Endonuclease/exonuclease/phosphatase domain-containing protein</fullName>
    </recommendedName>
</protein>
<proteinExistence type="predicted"/>
<reference evidence="1 2" key="1">
    <citation type="submission" date="2020-02" db="EMBL/GenBank/DDBJ databases">
        <authorList>
            <person name="Ferguson B K."/>
        </authorList>
    </citation>
    <scope>NUCLEOTIDE SEQUENCE [LARGE SCALE GENOMIC DNA]</scope>
</reference>
<name>A0A6H5I8Q0_9HYME</name>
<dbReference type="AlphaFoldDB" id="A0A6H5I8Q0"/>
<dbReference type="EMBL" id="CADCXV010000740">
    <property type="protein sequence ID" value="CAB0034353.1"/>
    <property type="molecule type" value="Genomic_DNA"/>
</dbReference>
<dbReference type="InterPro" id="IPR036691">
    <property type="entry name" value="Endo/exonu/phosph_ase_sf"/>
</dbReference>
<dbReference type="Proteomes" id="UP000479190">
    <property type="component" value="Unassembled WGS sequence"/>
</dbReference>
<accession>A0A6H5I8Q0</accession>
<evidence type="ECO:0000313" key="2">
    <source>
        <dbReference type="Proteomes" id="UP000479190"/>
    </source>
</evidence>
<sequence length="249" mass="28503">MDSNGTSPQWSCRVQAADVRGALLEEVMHRHDLVAIFRSGNRDEKDLDVTLITFELEALACDWTSREGWTTADHRRITFHLSGRERVGVSRILRLTDLKKGYNKARRRFQREREPELKSSLKLRSDLLRRRYARACWKARNAKWQKLIRQSTSSKSYGFIYKMTSDKIAPKAALSTLIVGDSRTSGWAETAEAMLDSFFADPVRPDRLVPPSRKADVEPCTELEVLKAVETMKSVKCPGEDRIEADMVI</sequence>
<dbReference type="Gene3D" id="3.60.10.10">
    <property type="entry name" value="Endonuclease/exonuclease/phosphatase"/>
    <property type="match status" value="1"/>
</dbReference>
<gene>
    <name evidence="1" type="ORF">TBRA_LOCUS6251</name>
</gene>
<organism evidence="1 2">
    <name type="scientific">Trichogramma brassicae</name>
    <dbReference type="NCBI Taxonomy" id="86971"/>
    <lineage>
        <taxon>Eukaryota</taxon>
        <taxon>Metazoa</taxon>
        <taxon>Ecdysozoa</taxon>
        <taxon>Arthropoda</taxon>
        <taxon>Hexapoda</taxon>
        <taxon>Insecta</taxon>
        <taxon>Pterygota</taxon>
        <taxon>Neoptera</taxon>
        <taxon>Endopterygota</taxon>
        <taxon>Hymenoptera</taxon>
        <taxon>Apocrita</taxon>
        <taxon>Proctotrupomorpha</taxon>
        <taxon>Chalcidoidea</taxon>
        <taxon>Trichogrammatidae</taxon>
        <taxon>Trichogramma</taxon>
    </lineage>
</organism>
<evidence type="ECO:0008006" key="3">
    <source>
        <dbReference type="Google" id="ProtNLM"/>
    </source>
</evidence>
<evidence type="ECO:0000313" key="1">
    <source>
        <dbReference type="EMBL" id="CAB0034353.1"/>
    </source>
</evidence>
<dbReference type="SUPFAM" id="SSF56219">
    <property type="entry name" value="DNase I-like"/>
    <property type="match status" value="1"/>
</dbReference>